<gene>
    <name evidence="1" type="ordered locus">EUBREC_2679</name>
</gene>
<dbReference type="Gene3D" id="1.25.40.10">
    <property type="entry name" value="Tetratricopeptide repeat domain"/>
    <property type="match status" value="2"/>
</dbReference>
<name>C4ZGY8_AGARV</name>
<organism evidence="1 2">
    <name type="scientific">Agathobacter rectalis (strain ATCC 33656 / DSM 3377 / JCM 17463 / KCTC 5835 / VPI 0990)</name>
    <name type="common">Eubacterium rectale</name>
    <dbReference type="NCBI Taxonomy" id="515619"/>
    <lineage>
        <taxon>Bacteria</taxon>
        <taxon>Bacillati</taxon>
        <taxon>Bacillota</taxon>
        <taxon>Clostridia</taxon>
        <taxon>Lachnospirales</taxon>
        <taxon>Lachnospiraceae</taxon>
        <taxon>Agathobacter</taxon>
    </lineage>
</organism>
<accession>C4ZGY8</accession>
<dbReference type="SUPFAM" id="SSF48452">
    <property type="entry name" value="TPR-like"/>
    <property type="match status" value="1"/>
</dbReference>
<dbReference type="HOGENOM" id="CLU_603748_0_0_9"/>
<reference evidence="1 2" key="1">
    <citation type="journal article" date="2009" name="Proc. Natl. Acad. Sci. U.S.A.">
        <title>Characterizing a model human gut microbiota composed of members of its two dominant bacterial phyla.</title>
        <authorList>
            <person name="Mahowald M.A."/>
            <person name="Rey F.E."/>
            <person name="Seedorf H."/>
            <person name="Turnbaugh P.J."/>
            <person name="Fulton R.S."/>
            <person name="Wollam A."/>
            <person name="Shah N."/>
            <person name="Wang C."/>
            <person name="Magrini V."/>
            <person name="Wilson R.K."/>
            <person name="Cantarel B.L."/>
            <person name="Coutinho P.M."/>
            <person name="Henrissat B."/>
            <person name="Crock L.W."/>
            <person name="Russell A."/>
            <person name="Verberkmoes N.C."/>
            <person name="Hettich R.L."/>
            <person name="Gordon J.I."/>
        </authorList>
    </citation>
    <scope>NUCLEOTIDE SEQUENCE [LARGE SCALE GENOMIC DNA]</scope>
    <source>
        <strain evidence="2">ATCC 33656 / DSM 3377 / JCM 17463 / KCTC 5835 / LMG 30912 / VPI 0990</strain>
    </source>
</reference>
<dbReference type="EMBL" id="CP001107">
    <property type="protein sequence ID" value="ACR76410.1"/>
    <property type="molecule type" value="Genomic_DNA"/>
</dbReference>
<proteinExistence type="predicted"/>
<dbReference type="Pfam" id="PF04733">
    <property type="entry name" value="Coatomer_E"/>
    <property type="match status" value="1"/>
</dbReference>
<dbReference type="InterPro" id="IPR019734">
    <property type="entry name" value="TPR_rpt"/>
</dbReference>
<evidence type="ECO:0000313" key="2">
    <source>
        <dbReference type="Proteomes" id="UP000001477"/>
    </source>
</evidence>
<dbReference type="InterPro" id="IPR011990">
    <property type="entry name" value="TPR-like_helical_dom_sf"/>
</dbReference>
<sequence length="453" mass="54209">MQNLIDNKILLYNSDNTISPIHDIDYRDLENIFENSPFRPMFSQYAYEFLNGKKTILEKQKLLCKLARNAEIVGWEHLNFRYGKMLARNKQYYDAQKVFSCLSASFNKLNIMNVIFIAINSYRTGEYNLAIEEFNTIDWNELQYNKVKFYYLFYIGKSYNNIGRTKQAAETLEEALKYVETNSREYVQTLNVLHMYYFEINDTVDKSKKYFNIIKNEYREMFPDIWANTMRGCHNFLKFDDAINVLCEAERLLNDELEIAYIKTTKGFLYAKNDQLSDAKEIFYESSRTIKKLRLHEYSYAANNYAICCMLEQNYQEAIEVLQEALLWNRTEYGNIVLQNHLMVCTLYLHQEQETERYYSFLKNYVEKYSQIDTIMKRKLYINLAIVSNELNLEIDKNSYLKQCESLVKGTSSEWRYYYLLNNNSNNNPIPRPKEQCSNTLYFEPWFLVYAHD</sequence>
<dbReference type="PaxDb" id="515619-EUBREC_2679"/>
<dbReference type="AlphaFoldDB" id="C4ZGY8"/>
<dbReference type="SMART" id="SM00028">
    <property type="entry name" value="TPR"/>
    <property type="match status" value="3"/>
</dbReference>
<dbReference type="KEGG" id="ere:EUBREC_2679"/>
<evidence type="ECO:0000313" key="1">
    <source>
        <dbReference type="EMBL" id="ACR76410.1"/>
    </source>
</evidence>
<protein>
    <submittedName>
        <fullName evidence="1">Uncharacterized protein</fullName>
    </submittedName>
</protein>
<dbReference type="Proteomes" id="UP000001477">
    <property type="component" value="Chromosome"/>
</dbReference>